<comment type="caution">
    <text evidence="2">The sequence shown here is derived from an EMBL/GenBank/DDBJ whole genome shotgun (WGS) entry which is preliminary data.</text>
</comment>
<proteinExistence type="predicted"/>
<dbReference type="PANTHER" id="PTHR33164">
    <property type="entry name" value="TRANSCRIPTIONAL REGULATOR, MARR FAMILY"/>
    <property type="match status" value="1"/>
</dbReference>
<dbReference type="Pfam" id="PF12802">
    <property type="entry name" value="MarR_2"/>
    <property type="match status" value="1"/>
</dbReference>
<dbReference type="RefSeq" id="WP_159794867.1">
    <property type="nucleotide sequence ID" value="NZ_WTYM01000042.1"/>
</dbReference>
<dbReference type="InterPro" id="IPR036388">
    <property type="entry name" value="WH-like_DNA-bd_sf"/>
</dbReference>
<evidence type="ECO:0000313" key="2">
    <source>
        <dbReference type="EMBL" id="MXO59940.1"/>
    </source>
</evidence>
<sequence length="154" mass="17511">MIPKVWHLFGKDHQPYRLLLLARMIDRETQKALDKRFGLSLAEWRLLAIATSIGPCTASEIGQAGEIDRAEISRALVKLERAGLIFRKQDPNHGKKLIITPTREGLRLANRVKAERRRFFEAMMSGMTREERSELDRQLLVMANNLLSSSNSAG</sequence>
<dbReference type="InterPro" id="IPR000835">
    <property type="entry name" value="HTH_MarR-typ"/>
</dbReference>
<gene>
    <name evidence="2" type="ORF">GRI89_10355</name>
</gene>
<dbReference type="Proteomes" id="UP000433652">
    <property type="component" value="Unassembled WGS sequence"/>
</dbReference>
<dbReference type="OrthoDB" id="582199at2"/>
<dbReference type="EMBL" id="WTYM01000042">
    <property type="protein sequence ID" value="MXO59940.1"/>
    <property type="molecule type" value="Genomic_DNA"/>
</dbReference>
<evidence type="ECO:0000313" key="3">
    <source>
        <dbReference type="Proteomes" id="UP000433652"/>
    </source>
</evidence>
<dbReference type="GO" id="GO:0006950">
    <property type="term" value="P:response to stress"/>
    <property type="evidence" value="ECO:0007669"/>
    <property type="project" value="TreeGrafter"/>
</dbReference>
<dbReference type="InterPro" id="IPR039422">
    <property type="entry name" value="MarR/SlyA-like"/>
</dbReference>
<dbReference type="InterPro" id="IPR036390">
    <property type="entry name" value="WH_DNA-bd_sf"/>
</dbReference>
<dbReference type="SMART" id="SM00347">
    <property type="entry name" value="HTH_MARR"/>
    <property type="match status" value="1"/>
</dbReference>
<dbReference type="PANTHER" id="PTHR33164:SF57">
    <property type="entry name" value="MARR-FAMILY TRANSCRIPTIONAL REGULATOR"/>
    <property type="match status" value="1"/>
</dbReference>
<keyword evidence="3" id="KW-1185">Reference proteome</keyword>
<dbReference type="PROSITE" id="PS50995">
    <property type="entry name" value="HTH_MARR_2"/>
    <property type="match status" value="1"/>
</dbReference>
<name>A0A6I4SXS6_9SPHN</name>
<protein>
    <submittedName>
        <fullName evidence="2">MarR family transcriptional regulator</fullName>
    </submittedName>
</protein>
<reference evidence="2 3" key="1">
    <citation type="submission" date="2019-12" db="EMBL/GenBank/DDBJ databases">
        <title>Genomic-based taxomic classification of the family Erythrobacteraceae.</title>
        <authorList>
            <person name="Xu L."/>
        </authorList>
    </citation>
    <scope>NUCLEOTIDE SEQUENCE [LARGE SCALE GENOMIC DNA]</scope>
    <source>
        <strain evidence="2 3">MCCC 1K01500</strain>
    </source>
</reference>
<dbReference type="AlphaFoldDB" id="A0A6I4SXS6"/>
<accession>A0A6I4SXS6</accession>
<dbReference type="GO" id="GO:0003700">
    <property type="term" value="F:DNA-binding transcription factor activity"/>
    <property type="evidence" value="ECO:0007669"/>
    <property type="project" value="InterPro"/>
</dbReference>
<evidence type="ECO:0000259" key="1">
    <source>
        <dbReference type="PROSITE" id="PS50995"/>
    </source>
</evidence>
<dbReference type="SUPFAM" id="SSF46785">
    <property type="entry name" value="Winged helix' DNA-binding domain"/>
    <property type="match status" value="1"/>
</dbReference>
<feature type="domain" description="HTH marR-type" evidence="1">
    <location>
        <begin position="11"/>
        <end position="144"/>
    </location>
</feature>
<dbReference type="Gene3D" id="1.10.10.10">
    <property type="entry name" value="Winged helix-like DNA-binding domain superfamily/Winged helix DNA-binding domain"/>
    <property type="match status" value="1"/>
</dbReference>
<organism evidence="2 3">
    <name type="scientific">Croceibacterium salegens</name>
    <dbReference type="NCBI Taxonomy" id="1737568"/>
    <lineage>
        <taxon>Bacteria</taxon>
        <taxon>Pseudomonadati</taxon>
        <taxon>Pseudomonadota</taxon>
        <taxon>Alphaproteobacteria</taxon>
        <taxon>Sphingomonadales</taxon>
        <taxon>Erythrobacteraceae</taxon>
        <taxon>Croceibacterium</taxon>
    </lineage>
</organism>